<dbReference type="InterPro" id="IPR044855">
    <property type="entry name" value="CoA-Trfase_III_dom3_sf"/>
</dbReference>
<keyword evidence="2" id="KW-1133">Transmembrane helix</keyword>
<dbReference type="InterPro" id="IPR003673">
    <property type="entry name" value="CoA-Trfase_fam_III"/>
</dbReference>
<dbReference type="OrthoDB" id="9780178at2"/>
<dbReference type="Gene3D" id="3.30.1540.10">
    <property type="entry name" value="formyl-coa transferase, domain 3"/>
    <property type="match status" value="1"/>
</dbReference>
<protein>
    <submittedName>
        <fullName evidence="3">L-carnitine dehydratase/bile acid-inducible protein F</fullName>
    </submittedName>
</protein>
<feature type="transmembrane region" description="Helical" evidence="2">
    <location>
        <begin position="33"/>
        <end position="55"/>
    </location>
</feature>
<keyword evidence="2" id="KW-0472">Membrane</keyword>
<dbReference type="RefSeq" id="WP_068549580.1">
    <property type="nucleotide sequence ID" value="NZ_AP013035.1"/>
</dbReference>
<dbReference type="InterPro" id="IPR050483">
    <property type="entry name" value="CoA-transferase_III_domain"/>
</dbReference>
<accession>A0A0S3QTE9</accession>
<dbReference type="SUPFAM" id="SSF89796">
    <property type="entry name" value="CoA-transferase family III (CaiB/BaiF)"/>
    <property type="match status" value="1"/>
</dbReference>
<dbReference type="Proteomes" id="UP000063234">
    <property type="component" value="Chromosome"/>
</dbReference>
<dbReference type="STRING" id="1298851.TST_0778"/>
<keyword evidence="2" id="KW-0812">Transmembrane</keyword>
<evidence type="ECO:0000256" key="1">
    <source>
        <dbReference type="ARBA" id="ARBA00022679"/>
    </source>
</evidence>
<organism evidence="3 4">
    <name type="scientific">Thermosulfidibacter takaii (strain DSM 17441 / JCM 13301 / NBRC 103674 / ABI70S6)</name>
    <dbReference type="NCBI Taxonomy" id="1298851"/>
    <lineage>
        <taxon>Bacteria</taxon>
        <taxon>Pseudomonadati</taxon>
        <taxon>Thermosulfidibacterota</taxon>
        <taxon>Thermosulfidibacteria</taxon>
        <taxon>Thermosulfidibacterales</taxon>
        <taxon>Thermosulfidibacteraceae</taxon>
    </lineage>
</organism>
<keyword evidence="4" id="KW-1185">Reference proteome</keyword>
<reference evidence="4" key="1">
    <citation type="journal article" date="2018" name="Science">
        <title>A primordial and reversible TCA cycle in a facultatively chemolithoautotrophic thermophile.</title>
        <authorList>
            <person name="Nunoura T."/>
            <person name="Chikaraishi Y."/>
            <person name="Izaki R."/>
            <person name="Suwa T."/>
            <person name="Sato T."/>
            <person name="Harada T."/>
            <person name="Mori K."/>
            <person name="Kato Y."/>
            <person name="Miyazaki M."/>
            <person name="Shimamura S."/>
            <person name="Yanagawa K."/>
            <person name="Shuto A."/>
            <person name="Ohkouchi N."/>
            <person name="Fujita N."/>
            <person name="Takaki Y."/>
            <person name="Atomi H."/>
            <person name="Takai K."/>
        </authorList>
    </citation>
    <scope>NUCLEOTIDE SEQUENCE [LARGE SCALE GENOMIC DNA]</scope>
    <source>
        <strain evidence="4">DSM 17441 / JCM 13301 / NBRC 103674 / ABI70S6</strain>
    </source>
</reference>
<sequence length="435" mass="49665">MEWKVWAQENTDHDKNREKPEALDGLVVMDVSYGSFAGLVASSLLAEMGAFVVRVEPPKGDITRKMSPYGMKVKDAGLAYIVEGRNKYHVTLNLENSKGREIFEELIAKVDVLIETFPSGQLKEWDLDWEKLKGINEKLIMCSLKTFGETGYAVKEGDMPKSMDYDVVDQARSGFMWTVGIPEDYDEFPEHTRVPTRMGNWMAHYAGGTMAAFAIMAALIHREFTGEGQHIDISPAEALMAMNNYALHYYHLTGEIINRTANFEPAAYAYNYFQAKDGMVFIAGYADPNWKALCSIINRPDLVEKYPTLKDRTNPKNFVPMTREVEKFLKQYTREEIVKIWLDYDGPGVTVAGEVLKPVETMKFDHWYERKALIEFDDKDYGKLLVQGLVAKMTETPPRLKWLCRPVGADNQVIYKQLLGYDQKILEQLKKEGVI</sequence>
<keyword evidence="1" id="KW-0808">Transferase</keyword>
<dbReference type="AlphaFoldDB" id="A0A0S3QTE9"/>
<evidence type="ECO:0000313" key="4">
    <source>
        <dbReference type="Proteomes" id="UP000063234"/>
    </source>
</evidence>
<dbReference type="PANTHER" id="PTHR48207:SF3">
    <property type="entry name" value="SUCCINATE--HYDROXYMETHYLGLUTARATE COA-TRANSFERASE"/>
    <property type="match status" value="1"/>
</dbReference>
<dbReference type="EMBL" id="AP013035">
    <property type="protein sequence ID" value="BAT71580.1"/>
    <property type="molecule type" value="Genomic_DNA"/>
</dbReference>
<dbReference type="GO" id="GO:0008410">
    <property type="term" value="F:CoA-transferase activity"/>
    <property type="evidence" value="ECO:0007669"/>
    <property type="project" value="TreeGrafter"/>
</dbReference>
<dbReference type="InterPro" id="IPR023606">
    <property type="entry name" value="CoA-Trfase_III_dom_1_sf"/>
</dbReference>
<name>A0A0S3QTE9_THET7</name>
<evidence type="ECO:0000256" key="2">
    <source>
        <dbReference type="SAM" id="Phobius"/>
    </source>
</evidence>
<dbReference type="Gene3D" id="3.40.50.10540">
    <property type="entry name" value="Crotonobetainyl-coa:carnitine coa-transferase, domain 1"/>
    <property type="match status" value="1"/>
</dbReference>
<proteinExistence type="predicted"/>
<dbReference type="Pfam" id="PF02515">
    <property type="entry name" value="CoA_transf_3"/>
    <property type="match status" value="1"/>
</dbReference>
<feature type="transmembrane region" description="Helical" evidence="2">
    <location>
        <begin position="201"/>
        <end position="220"/>
    </location>
</feature>
<dbReference type="PANTHER" id="PTHR48207">
    <property type="entry name" value="SUCCINATE--HYDROXYMETHYLGLUTARATE COA-TRANSFERASE"/>
    <property type="match status" value="1"/>
</dbReference>
<gene>
    <name evidence="3" type="ORF">TST_0778</name>
</gene>
<dbReference type="KEGG" id="ttk:TST_0778"/>
<evidence type="ECO:0000313" key="3">
    <source>
        <dbReference type="EMBL" id="BAT71580.1"/>
    </source>
</evidence>